<evidence type="ECO:0000256" key="8">
    <source>
        <dbReference type="ARBA" id="ARBA00022694"/>
    </source>
</evidence>
<feature type="active site" evidence="15">
    <location>
        <position position="54"/>
    </location>
</feature>
<evidence type="ECO:0000256" key="14">
    <source>
        <dbReference type="ARBA" id="ARBA00022884"/>
    </source>
</evidence>
<dbReference type="AlphaFoldDB" id="A0A6N7UTM2"/>
<sequence length="231" mass="26027">MRSNMDRLRTLEEKIGYGFKNPVYLRQALTHSSCVNESRLSKEECNERLEFLGDAVLELISSEFLFLKYRDLPEGSLTKTRASLVCEPSLAYCARQIDLGNFLCLGKGEEGSGGRERESIISDAMEALIGAIYLDGGLEKAREFIHRYILSGSENRELFLDSKSILQEMVQAKLKQDITYRLLTEDGPDHAKVFKVAVFVGDTAWGKGSGKTKKRAEQEAAYDAVLRLREK</sequence>
<dbReference type="GO" id="GO:0042802">
    <property type="term" value="F:identical protein binding"/>
    <property type="evidence" value="ECO:0007669"/>
    <property type="project" value="UniProtKB-ARBA"/>
</dbReference>
<proteinExistence type="inferred from homology"/>
<keyword evidence="7 15" id="KW-0507">mRNA processing</keyword>
<dbReference type="SMART" id="SM00358">
    <property type="entry name" value="DSRM"/>
    <property type="match status" value="1"/>
</dbReference>
<dbReference type="Pfam" id="PF14622">
    <property type="entry name" value="Ribonucleas_3_3"/>
    <property type="match status" value="1"/>
</dbReference>
<dbReference type="GO" id="GO:0008033">
    <property type="term" value="P:tRNA processing"/>
    <property type="evidence" value="ECO:0007669"/>
    <property type="project" value="UniProtKB-KW"/>
</dbReference>
<comment type="catalytic activity">
    <reaction evidence="1 15">
        <text>Endonucleolytic cleavage to 5'-phosphomonoester.</text>
        <dbReference type="EC" id="3.1.26.3"/>
    </reaction>
</comment>
<evidence type="ECO:0000256" key="11">
    <source>
        <dbReference type="ARBA" id="ARBA00022759"/>
    </source>
</evidence>
<keyword evidence="9 15" id="KW-0540">Nuclease</keyword>
<keyword evidence="14 15" id="KW-0694">RNA-binding</keyword>
<comment type="subcellular location">
    <subcellularLocation>
        <location evidence="2 15">Cytoplasm</location>
    </subcellularLocation>
</comment>
<dbReference type="GO" id="GO:0046872">
    <property type="term" value="F:metal ion binding"/>
    <property type="evidence" value="ECO:0007669"/>
    <property type="project" value="UniProtKB-KW"/>
</dbReference>
<dbReference type="GO" id="GO:0005737">
    <property type="term" value="C:cytoplasm"/>
    <property type="evidence" value="ECO:0007669"/>
    <property type="project" value="UniProtKB-SubCell"/>
</dbReference>
<keyword evidence="6 15" id="KW-0698">rRNA processing</keyword>
<dbReference type="Gene3D" id="1.10.1520.10">
    <property type="entry name" value="Ribonuclease III domain"/>
    <property type="match status" value="1"/>
</dbReference>
<keyword evidence="19" id="KW-1185">Reference proteome</keyword>
<evidence type="ECO:0000259" key="17">
    <source>
        <dbReference type="PROSITE" id="PS50142"/>
    </source>
</evidence>
<dbReference type="PANTHER" id="PTHR11207:SF0">
    <property type="entry name" value="RIBONUCLEASE 3"/>
    <property type="match status" value="1"/>
</dbReference>
<evidence type="ECO:0000256" key="7">
    <source>
        <dbReference type="ARBA" id="ARBA00022664"/>
    </source>
</evidence>
<evidence type="ECO:0000256" key="2">
    <source>
        <dbReference type="ARBA" id="ARBA00004496"/>
    </source>
</evidence>
<name>A0A6N7UTM2_9FIRM</name>
<dbReference type="GO" id="GO:0010468">
    <property type="term" value="P:regulation of gene expression"/>
    <property type="evidence" value="ECO:0007669"/>
    <property type="project" value="TreeGrafter"/>
</dbReference>
<evidence type="ECO:0000256" key="6">
    <source>
        <dbReference type="ARBA" id="ARBA00022552"/>
    </source>
</evidence>
<feature type="binding site" evidence="15">
    <location>
        <position position="126"/>
    </location>
    <ligand>
        <name>Mg(2+)</name>
        <dbReference type="ChEBI" id="CHEBI:18420"/>
    </ligand>
</feature>
<dbReference type="GO" id="GO:0019843">
    <property type="term" value="F:rRNA binding"/>
    <property type="evidence" value="ECO:0007669"/>
    <property type="project" value="UniProtKB-KW"/>
</dbReference>
<keyword evidence="13 15" id="KW-0460">Magnesium</keyword>
<dbReference type="NCBIfam" id="TIGR02191">
    <property type="entry name" value="RNaseIII"/>
    <property type="match status" value="1"/>
</dbReference>
<dbReference type="PROSITE" id="PS50142">
    <property type="entry name" value="RNASE_3_2"/>
    <property type="match status" value="1"/>
</dbReference>
<dbReference type="Gene3D" id="3.30.160.20">
    <property type="match status" value="1"/>
</dbReference>
<evidence type="ECO:0000313" key="18">
    <source>
        <dbReference type="EMBL" id="MSR94911.1"/>
    </source>
</evidence>
<accession>A0A6N7UTM2</accession>
<dbReference type="EMBL" id="VULY01000038">
    <property type="protein sequence ID" value="MSR94911.1"/>
    <property type="molecule type" value="Genomic_DNA"/>
</dbReference>
<feature type="binding site" evidence="15">
    <location>
        <position position="50"/>
    </location>
    <ligand>
        <name>Mg(2+)</name>
        <dbReference type="ChEBI" id="CHEBI:18420"/>
    </ligand>
</feature>
<evidence type="ECO:0000256" key="10">
    <source>
        <dbReference type="ARBA" id="ARBA00022723"/>
    </source>
</evidence>
<dbReference type="InterPro" id="IPR011907">
    <property type="entry name" value="RNase_III"/>
</dbReference>
<feature type="domain" description="RNase III" evidence="17">
    <location>
        <begin position="8"/>
        <end position="137"/>
    </location>
</feature>
<evidence type="ECO:0000256" key="9">
    <source>
        <dbReference type="ARBA" id="ARBA00022722"/>
    </source>
</evidence>
<feature type="active site" evidence="15">
    <location>
        <position position="126"/>
    </location>
</feature>
<dbReference type="SUPFAM" id="SSF54768">
    <property type="entry name" value="dsRNA-binding domain-like"/>
    <property type="match status" value="1"/>
</dbReference>
<keyword evidence="15" id="KW-0699">rRNA-binding</keyword>
<dbReference type="FunFam" id="3.30.160.20:FF:000003">
    <property type="entry name" value="Ribonuclease 3"/>
    <property type="match status" value="1"/>
</dbReference>
<organism evidence="18 19">
    <name type="scientific">Suipraeoptans intestinalis</name>
    <dbReference type="NCBI Taxonomy" id="2606628"/>
    <lineage>
        <taxon>Bacteria</taxon>
        <taxon>Bacillati</taxon>
        <taxon>Bacillota</taxon>
        <taxon>Clostridia</taxon>
        <taxon>Lachnospirales</taxon>
        <taxon>Lachnospiraceae</taxon>
        <taxon>Suipraeoptans</taxon>
    </lineage>
</organism>
<feature type="domain" description="DRBM" evidence="16">
    <location>
        <begin position="161"/>
        <end position="230"/>
    </location>
</feature>
<comment type="function">
    <text evidence="15">Digests double-stranded RNA. Involved in the processing of primary rRNA transcript to yield the immediate precursors to the large and small rRNAs (23S and 16S). Processes some mRNAs, and tRNAs when they are encoded in the rRNA operon. Processes pre-crRNA and tracrRNA of type II CRISPR loci if present in the organism.</text>
</comment>
<dbReference type="HAMAP" id="MF_00104">
    <property type="entry name" value="RNase_III"/>
    <property type="match status" value="1"/>
</dbReference>
<dbReference type="FunFam" id="1.10.1520.10:FF:000001">
    <property type="entry name" value="Ribonuclease 3"/>
    <property type="match status" value="1"/>
</dbReference>
<gene>
    <name evidence="15 18" type="primary">rnc</name>
    <name evidence="18" type="ORF">FYJ34_12170</name>
</gene>
<keyword evidence="8 15" id="KW-0819">tRNA processing</keyword>
<protein>
    <recommendedName>
        <fullName evidence="15">Ribonuclease 3</fullName>
        <ecNumber evidence="15">3.1.26.3</ecNumber>
    </recommendedName>
    <alternativeName>
        <fullName evidence="15">Ribonuclease III</fullName>
        <shortName evidence="15">RNase III</shortName>
    </alternativeName>
</protein>
<comment type="similarity">
    <text evidence="3">Belongs to the ribonuclease III family.</text>
</comment>
<comment type="cofactor">
    <cofactor evidence="15">
        <name>Mg(2+)</name>
        <dbReference type="ChEBI" id="CHEBI:18420"/>
    </cofactor>
</comment>
<evidence type="ECO:0000256" key="3">
    <source>
        <dbReference type="ARBA" id="ARBA00010183"/>
    </source>
</evidence>
<dbReference type="InterPro" id="IPR036389">
    <property type="entry name" value="RNase_III_sf"/>
</dbReference>
<dbReference type="PANTHER" id="PTHR11207">
    <property type="entry name" value="RIBONUCLEASE III"/>
    <property type="match status" value="1"/>
</dbReference>
<dbReference type="PROSITE" id="PS00517">
    <property type="entry name" value="RNASE_3_1"/>
    <property type="match status" value="1"/>
</dbReference>
<dbReference type="EC" id="3.1.26.3" evidence="15"/>
<evidence type="ECO:0000313" key="19">
    <source>
        <dbReference type="Proteomes" id="UP000434409"/>
    </source>
</evidence>
<reference evidence="18 19" key="1">
    <citation type="submission" date="2019-08" db="EMBL/GenBank/DDBJ databases">
        <title>In-depth cultivation of the pig gut microbiome towards novel bacterial diversity and tailored functional studies.</title>
        <authorList>
            <person name="Wylensek D."/>
            <person name="Hitch T.C.A."/>
            <person name="Clavel T."/>
        </authorList>
    </citation>
    <scope>NUCLEOTIDE SEQUENCE [LARGE SCALE GENOMIC DNA]</scope>
    <source>
        <strain evidence="18 19">68-1-5</strain>
    </source>
</reference>
<dbReference type="InterPro" id="IPR000999">
    <property type="entry name" value="RNase_III_dom"/>
</dbReference>
<dbReference type="CDD" id="cd10845">
    <property type="entry name" value="DSRM_RNAse_III_family"/>
    <property type="match status" value="1"/>
</dbReference>
<evidence type="ECO:0000259" key="16">
    <source>
        <dbReference type="PROSITE" id="PS50137"/>
    </source>
</evidence>
<evidence type="ECO:0000256" key="5">
    <source>
        <dbReference type="ARBA" id="ARBA00022490"/>
    </source>
</evidence>
<comment type="caution">
    <text evidence="18">The sequence shown here is derived from an EMBL/GenBank/DDBJ whole genome shotgun (WGS) entry which is preliminary data.</text>
</comment>
<comment type="subunit">
    <text evidence="4 15">Homodimer.</text>
</comment>
<feature type="binding site" evidence="15">
    <location>
        <position position="123"/>
    </location>
    <ligand>
        <name>Mg(2+)</name>
        <dbReference type="ChEBI" id="CHEBI:18420"/>
    </ligand>
</feature>
<dbReference type="Pfam" id="PF00035">
    <property type="entry name" value="dsrm"/>
    <property type="match status" value="1"/>
</dbReference>
<dbReference type="GO" id="GO:0006397">
    <property type="term" value="P:mRNA processing"/>
    <property type="evidence" value="ECO:0007669"/>
    <property type="project" value="UniProtKB-UniRule"/>
</dbReference>
<dbReference type="SUPFAM" id="SSF69065">
    <property type="entry name" value="RNase III domain-like"/>
    <property type="match status" value="1"/>
</dbReference>
<keyword evidence="10 15" id="KW-0479">Metal-binding</keyword>
<evidence type="ECO:0000256" key="12">
    <source>
        <dbReference type="ARBA" id="ARBA00022801"/>
    </source>
</evidence>
<dbReference type="PROSITE" id="PS50137">
    <property type="entry name" value="DS_RBD"/>
    <property type="match status" value="1"/>
</dbReference>
<dbReference type="CDD" id="cd00593">
    <property type="entry name" value="RIBOc"/>
    <property type="match status" value="1"/>
</dbReference>
<dbReference type="GO" id="GO:0004525">
    <property type="term" value="F:ribonuclease III activity"/>
    <property type="evidence" value="ECO:0007669"/>
    <property type="project" value="UniProtKB-UniRule"/>
</dbReference>
<evidence type="ECO:0000256" key="1">
    <source>
        <dbReference type="ARBA" id="ARBA00000109"/>
    </source>
</evidence>
<keyword evidence="5 15" id="KW-0963">Cytoplasm</keyword>
<keyword evidence="11 15" id="KW-0255">Endonuclease</keyword>
<evidence type="ECO:0000256" key="13">
    <source>
        <dbReference type="ARBA" id="ARBA00022842"/>
    </source>
</evidence>
<dbReference type="SMART" id="SM00535">
    <property type="entry name" value="RIBOc"/>
    <property type="match status" value="1"/>
</dbReference>
<dbReference type="InterPro" id="IPR014720">
    <property type="entry name" value="dsRBD_dom"/>
</dbReference>
<dbReference type="Proteomes" id="UP000434409">
    <property type="component" value="Unassembled WGS sequence"/>
</dbReference>
<keyword evidence="12 15" id="KW-0378">Hydrolase</keyword>
<evidence type="ECO:0000256" key="15">
    <source>
        <dbReference type="HAMAP-Rule" id="MF_00104"/>
    </source>
</evidence>
<evidence type="ECO:0000256" key="4">
    <source>
        <dbReference type="ARBA" id="ARBA00011738"/>
    </source>
</evidence>
<dbReference type="GO" id="GO:0003725">
    <property type="term" value="F:double-stranded RNA binding"/>
    <property type="evidence" value="ECO:0007669"/>
    <property type="project" value="TreeGrafter"/>
</dbReference>
<dbReference type="GO" id="GO:0006364">
    <property type="term" value="P:rRNA processing"/>
    <property type="evidence" value="ECO:0007669"/>
    <property type="project" value="UniProtKB-UniRule"/>
</dbReference>